<dbReference type="InterPro" id="IPR020471">
    <property type="entry name" value="AKR"/>
</dbReference>
<dbReference type="InterPro" id="IPR036812">
    <property type="entry name" value="NAD(P)_OxRdtase_dom_sf"/>
</dbReference>
<dbReference type="Gene3D" id="3.20.20.100">
    <property type="entry name" value="NADP-dependent oxidoreductase domain"/>
    <property type="match status" value="1"/>
</dbReference>
<dbReference type="EMBL" id="OV651815">
    <property type="protein sequence ID" value="CAH1108154.1"/>
    <property type="molecule type" value="Genomic_DNA"/>
</dbReference>
<dbReference type="PROSITE" id="PS00798">
    <property type="entry name" value="ALDOKETO_REDUCTASE_1"/>
    <property type="match status" value="1"/>
</dbReference>
<dbReference type="OrthoDB" id="416253at2759"/>
<evidence type="ECO:0000256" key="4">
    <source>
        <dbReference type="PIRSR" id="PIRSR000097-1"/>
    </source>
</evidence>
<dbReference type="InterPro" id="IPR023210">
    <property type="entry name" value="NADP_OxRdtase_dom"/>
</dbReference>
<evidence type="ECO:0000256" key="3">
    <source>
        <dbReference type="ARBA" id="ARBA00023002"/>
    </source>
</evidence>
<dbReference type="PIRSF" id="PIRSF000097">
    <property type="entry name" value="AKR"/>
    <property type="match status" value="1"/>
</dbReference>
<feature type="binding site" evidence="5">
    <location>
        <position position="114"/>
    </location>
    <ligand>
        <name>substrate</name>
    </ligand>
</feature>
<reference evidence="8" key="1">
    <citation type="submission" date="2022-01" db="EMBL/GenBank/DDBJ databases">
        <authorList>
            <person name="King R."/>
        </authorList>
    </citation>
    <scope>NUCLEOTIDE SEQUENCE</scope>
</reference>
<keyword evidence="3" id="KW-0560">Oxidoreductase</keyword>
<dbReference type="FunFam" id="3.20.20.100:FF:000002">
    <property type="entry name" value="2,5-diketo-D-gluconic acid reductase A"/>
    <property type="match status" value="1"/>
</dbReference>
<feature type="active site" description="Proton donor" evidence="4">
    <location>
        <position position="53"/>
    </location>
</feature>
<feature type="site" description="Lowers pKa of active site Tyr" evidence="6">
    <location>
        <position position="82"/>
    </location>
</feature>
<accession>A0A9P0GAC3</accession>
<evidence type="ECO:0000259" key="7">
    <source>
        <dbReference type="Pfam" id="PF00248"/>
    </source>
</evidence>
<feature type="domain" description="NADP-dependent oxidoreductase" evidence="7">
    <location>
        <begin position="19"/>
        <end position="274"/>
    </location>
</feature>
<gene>
    <name evidence="8" type="ORF">PSYICH_LOCUS8963</name>
</gene>
<evidence type="ECO:0000256" key="5">
    <source>
        <dbReference type="PIRSR" id="PIRSR000097-2"/>
    </source>
</evidence>
<evidence type="ECO:0000313" key="8">
    <source>
        <dbReference type="EMBL" id="CAH1108154.1"/>
    </source>
</evidence>
<evidence type="ECO:0000313" key="9">
    <source>
        <dbReference type="Proteomes" id="UP001153636"/>
    </source>
</evidence>
<organism evidence="8 9">
    <name type="scientific">Psylliodes chrysocephalus</name>
    <dbReference type="NCBI Taxonomy" id="3402493"/>
    <lineage>
        <taxon>Eukaryota</taxon>
        <taxon>Metazoa</taxon>
        <taxon>Ecdysozoa</taxon>
        <taxon>Arthropoda</taxon>
        <taxon>Hexapoda</taxon>
        <taxon>Insecta</taxon>
        <taxon>Pterygota</taxon>
        <taxon>Neoptera</taxon>
        <taxon>Endopterygota</taxon>
        <taxon>Coleoptera</taxon>
        <taxon>Polyphaga</taxon>
        <taxon>Cucujiformia</taxon>
        <taxon>Chrysomeloidea</taxon>
        <taxon>Chrysomelidae</taxon>
        <taxon>Galerucinae</taxon>
        <taxon>Alticini</taxon>
        <taxon>Psylliodes</taxon>
    </lineage>
</organism>
<dbReference type="InterPro" id="IPR018170">
    <property type="entry name" value="Aldo/ket_reductase_CS"/>
</dbReference>
<dbReference type="PROSITE" id="PS00062">
    <property type="entry name" value="ALDOKETO_REDUCTASE_2"/>
    <property type="match status" value="1"/>
</dbReference>
<keyword evidence="9" id="KW-1185">Reference proteome</keyword>
<dbReference type="SUPFAM" id="SSF51430">
    <property type="entry name" value="NAD(P)-linked oxidoreductase"/>
    <property type="match status" value="1"/>
</dbReference>
<proteinExistence type="inferred from homology"/>
<dbReference type="PRINTS" id="PR00069">
    <property type="entry name" value="ALDKETRDTASE"/>
</dbReference>
<sequence length="290" mass="32957">MSLKHLKYPLNNGNYLPAVGFGTWLIKGDEKTLKVMDMALEAGYRLFDTAAMYGNEDEIGKALKKLLPKHNLSRNDVFITTKLYPSDQGEKAFEAIKTSLKKLDCDYIDLYLIHWPGTYGVSSRSKENAILRDISWQQMVRAVNLGLIKNIGVSNYTVNHLKELLSNNHGIKPVVNQVEWHPFCHQKNLYDFCKKENIQLQAYQSLGGEGNGDLLGNKVIKGIANKLGKNPGQILLRWSVQQNVAVIPKSQTRDRIISNMELDFTIPDDLMNTLSTMKQNKYDWDPETIL</sequence>
<dbReference type="PANTHER" id="PTHR43827">
    <property type="entry name" value="2,5-DIKETO-D-GLUCONIC ACID REDUCTASE"/>
    <property type="match status" value="1"/>
</dbReference>
<dbReference type="GO" id="GO:0016616">
    <property type="term" value="F:oxidoreductase activity, acting on the CH-OH group of donors, NAD or NADP as acceptor"/>
    <property type="evidence" value="ECO:0007669"/>
    <property type="project" value="UniProtKB-ARBA"/>
</dbReference>
<dbReference type="AlphaFoldDB" id="A0A9P0GAC3"/>
<evidence type="ECO:0000256" key="2">
    <source>
        <dbReference type="ARBA" id="ARBA00022857"/>
    </source>
</evidence>
<protein>
    <recommendedName>
        <fullName evidence="7">NADP-dependent oxidoreductase domain-containing protein</fullName>
    </recommendedName>
</protein>
<dbReference type="Proteomes" id="UP001153636">
    <property type="component" value="Chromosome 3"/>
</dbReference>
<comment type="similarity">
    <text evidence="1">Belongs to the aldo/keto reductase family.</text>
</comment>
<dbReference type="CDD" id="cd19136">
    <property type="entry name" value="AKR_DrGR-like"/>
    <property type="match status" value="1"/>
</dbReference>
<name>A0A9P0GAC3_9CUCU</name>
<dbReference type="Pfam" id="PF00248">
    <property type="entry name" value="Aldo_ket_red"/>
    <property type="match status" value="1"/>
</dbReference>
<keyword evidence="2" id="KW-0521">NADP</keyword>
<dbReference type="PANTHER" id="PTHR43827:SF3">
    <property type="entry name" value="NADP-DEPENDENT OXIDOREDUCTASE DOMAIN-CONTAINING PROTEIN"/>
    <property type="match status" value="1"/>
</dbReference>
<evidence type="ECO:0000256" key="6">
    <source>
        <dbReference type="PIRSR" id="PIRSR000097-3"/>
    </source>
</evidence>
<evidence type="ECO:0000256" key="1">
    <source>
        <dbReference type="ARBA" id="ARBA00007905"/>
    </source>
</evidence>